<name>A0ABW4BZL4_9LACO</name>
<keyword evidence="2" id="KW-1185">Reference proteome</keyword>
<evidence type="ECO:0000313" key="2">
    <source>
        <dbReference type="Proteomes" id="UP001597188"/>
    </source>
</evidence>
<dbReference type="Proteomes" id="UP001597188">
    <property type="component" value="Unassembled WGS sequence"/>
</dbReference>
<comment type="caution">
    <text evidence="1">The sequence shown here is derived from an EMBL/GenBank/DDBJ whole genome shotgun (WGS) entry which is preliminary data.</text>
</comment>
<organism evidence="1 2">
    <name type="scientific">Lactiplantibacillus songbeiensis</name>
    <dbReference type="NCBI Taxonomy" id="2559920"/>
    <lineage>
        <taxon>Bacteria</taxon>
        <taxon>Bacillati</taxon>
        <taxon>Bacillota</taxon>
        <taxon>Bacilli</taxon>
        <taxon>Lactobacillales</taxon>
        <taxon>Lactobacillaceae</taxon>
        <taxon>Lactiplantibacillus</taxon>
    </lineage>
</organism>
<gene>
    <name evidence="1" type="ORF">ACFQ5L_06950</name>
</gene>
<reference evidence="2" key="1">
    <citation type="journal article" date="2019" name="Int. J. Syst. Evol. Microbiol.">
        <title>The Global Catalogue of Microorganisms (GCM) 10K type strain sequencing project: providing services to taxonomists for standard genome sequencing and annotation.</title>
        <authorList>
            <consortium name="The Broad Institute Genomics Platform"/>
            <consortium name="The Broad Institute Genome Sequencing Center for Infectious Disease"/>
            <person name="Wu L."/>
            <person name="Ma J."/>
        </authorList>
    </citation>
    <scope>NUCLEOTIDE SEQUENCE [LARGE SCALE GENOMIC DNA]</scope>
    <source>
        <strain evidence="2">CCM 8931</strain>
    </source>
</reference>
<proteinExistence type="predicted"/>
<sequence length="86" mass="9560">MAQVTLNNDLDGLSHALVEAGDELGLPGHLMVSHNQTTTLTDSSGMPYPYVIPAAVVTAFKLKAGDQVDLRWYHDELMTMQVIWRY</sequence>
<dbReference type="EMBL" id="JBHTOJ010000015">
    <property type="protein sequence ID" value="MFD1420688.1"/>
    <property type="molecule type" value="Genomic_DNA"/>
</dbReference>
<dbReference type="RefSeq" id="WP_137635147.1">
    <property type="nucleotide sequence ID" value="NZ_BJDL01000018.1"/>
</dbReference>
<accession>A0ABW4BZL4</accession>
<protein>
    <submittedName>
        <fullName evidence="1">Uncharacterized protein</fullName>
    </submittedName>
</protein>
<evidence type="ECO:0000313" key="1">
    <source>
        <dbReference type="EMBL" id="MFD1420688.1"/>
    </source>
</evidence>